<keyword evidence="2" id="KW-0472">Membrane</keyword>
<feature type="transmembrane region" description="Helical" evidence="2">
    <location>
        <begin position="132"/>
        <end position="153"/>
    </location>
</feature>
<name>A0A1Z4BQU6_9FLAO</name>
<dbReference type="Pfam" id="PF08239">
    <property type="entry name" value="SH3_3"/>
    <property type="match status" value="1"/>
</dbReference>
<evidence type="ECO:0000256" key="2">
    <source>
        <dbReference type="SAM" id="Phobius"/>
    </source>
</evidence>
<feature type="repeat" description="TPR" evidence="1">
    <location>
        <begin position="57"/>
        <end position="90"/>
    </location>
</feature>
<dbReference type="SMART" id="SM00028">
    <property type="entry name" value="TPR"/>
    <property type="match status" value="2"/>
</dbReference>
<accession>A0A1Z4BQU6</accession>
<feature type="signal peptide" evidence="3">
    <location>
        <begin position="1"/>
        <end position="19"/>
    </location>
</feature>
<dbReference type="EMBL" id="CP022022">
    <property type="protein sequence ID" value="ASF43675.1"/>
    <property type="molecule type" value="Genomic_DNA"/>
</dbReference>
<dbReference type="SUPFAM" id="SSF50044">
    <property type="entry name" value="SH3-domain"/>
    <property type="match status" value="1"/>
</dbReference>
<dbReference type="Gene3D" id="2.30.30.40">
    <property type="entry name" value="SH3 Domains"/>
    <property type="match status" value="1"/>
</dbReference>
<keyword evidence="6" id="KW-1185">Reference proteome</keyword>
<feature type="chain" id="PRO_5013232699" description="SH3b domain-containing protein" evidence="3">
    <location>
        <begin position="20"/>
        <end position="252"/>
    </location>
</feature>
<dbReference type="PROSITE" id="PS50005">
    <property type="entry name" value="TPR"/>
    <property type="match status" value="1"/>
</dbReference>
<protein>
    <recommendedName>
        <fullName evidence="4">SH3b domain-containing protein</fullName>
    </recommendedName>
</protein>
<sequence>MKNNIFIYILLLVSAQLFSQDNNINLFEKAAQLYQQGQYTEAIEQYKTILAHGKESSALYYNLASAHYKLNHVPESIYYYEKALQLNPDNQQAKDGLLLANQMKVDAIVPLPKTWLRQFSDAVTGLFSLQTWAVLSIIGVIAFVLSFFCYYFLEQTSLKRLFFTLMFVSVAIAVGTYFIANFHKKQVDGEKYAILFNKTVRVFSEANAYSSEVLQLHEGTKVEITEKTNDWVKIRLANGKTGWTKVSSLKVL</sequence>
<dbReference type="SUPFAM" id="SSF48452">
    <property type="entry name" value="TPR-like"/>
    <property type="match status" value="1"/>
</dbReference>
<dbReference type="CDD" id="cd00174">
    <property type="entry name" value="SH3"/>
    <property type="match status" value="1"/>
</dbReference>
<feature type="domain" description="SH3b" evidence="4">
    <location>
        <begin position="188"/>
        <end position="252"/>
    </location>
</feature>
<keyword evidence="2" id="KW-1133">Transmembrane helix</keyword>
<dbReference type="SMART" id="SM00287">
    <property type="entry name" value="SH3b"/>
    <property type="match status" value="1"/>
</dbReference>
<proteinExistence type="predicted"/>
<dbReference type="InterPro" id="IPR019734">
    <property type="entry name" value="TPR_rpt"/>
</dbReference>
<evidence type="ECO:0000256" key="1">
    <source>
        <dbReference type="PROSITE-ProRule" id="PRU00339"/>
    </source>
</evidence>
<dbReference type="Pfam" id="PF13432">
    <property type="entry name" value="TPR_16"/>
    <property type="match status" value="1"/>
</dbReference>
<feature type="transmembrane region" description="Helical" evidence="2">
    <location>
        <begin position="160"/>
        <end position="180"/>
    </location>
</feature>
<dbReference type="Proteomes" id="UP000197007">
    <property type="component" value="Chromosome"/>
</dbReference>
<dbReference type="KEGG" id="capn:CBG49_11615"/>
<evidence type="ECO:0000313" key="5">
    <source>
        <dbReference type="EMBL" id="ASF43675.1"/>
    </source>
</evidence>
<dbReference type="Gene3D" id="1.25.40.10">
    <property type="entry name" value="Tetratricopeptide repeat domain"/>
    <property type="match status" value="1"/>
</dbReference>
<dbReference type="InterPro" id="IPR011990">
    <property type="entry name" value="TPR-like_helical_dom_sf"/>
</dbReference>
<gene>
    <name evidence="5" type="ORF">CBG49_11615</name>
</gene>
<organism evidence="5 6">
    <name type="scientific">Capnocytophaga endodontalis</name>
    <dbReference type="NCBI Taxonomy" id="2708117"/>
    <lineage>
        <taxon>Bacteria</taxon>
        <taxon>Pseudomonadati</taxon>
        <taxon>Bacteroidota</taxon>
        <taxon>Flavobacteriia</taxon>
        <taxon>Flavobacteriales</taxon>
        <taxon>Flavobacteriaceae</taxon>
        <taxon>Capnocytophaga</taxon>
    </lineage>
</organism>
<keyword evidence="2" id="KW-0812">Transmembrane</keyword>
<dbReference type="InterPro" id="IPR003646">
    <property type="entry name" value="SH3-like_bac-type"/>
</dbReference>
<evidence type="ECO:0000259" key="4">
    <source>
        <dbReference type="PROSITE" id="PS51781"/>
    </source>
</evidence>
<keyword evidence="1" id="KW-0802">TPR repeat</keyword>
<reference evidence="6" key="1">
    <citation type="submission" date="2017-06" db="EMBL/GenBank/DDBJ databases">
        <title>Complete genome sequence of Capnocytophaga sp. KCOM 1579 (=ChDC OS43) isolated from a human refractory periapical abscess lesion.</title>
        <authorList>
            <person name="Kook J.-K."/>
            <person name="Park S.-N."/>
            <person name="Lim Y.K."/>
            <person name="Roh H."/>
        </authorList>
    </citation>
    <scope>NUCLEOTIDE SEQUENCE [LARGE SCALE GENOMIC DNA]</scope>
    <source>
        <strain evidence="6">ChDC OS43</strain>
    </source>
</reference>
<evidence type="ECO:0000313" key="6">
    <source>
        <dbReference type="Proteomes" id="UP000197007"/>
    </source>
</evidence>
<dbReference type="RefSeq" id="WP_088594600.1">
    <property type="nucleotide sequence ID" value="NZ_CP022022.1"/>
</dbReference>
<dbReference type="PROSITE" id="PS50293">
    <property type="entry name" value="TPR_REGION"/>
    <property type="match status" value="1"/>
</dbReference>
<dbReference type="AlphaFoldDB" id="A0A1Z4BQU6"/>
<evidence type="ECO:0000256" key="3">
    <source>
        <dbReference type="SAM" id="SignalP"/>
    </source>
</evidence>
<dbReference type="PROSITE" id="PS51781">
    <property type="entry name" value="SH3B"/>
    <property type="match status" value="1"/>
</dbReference>
<dbReference type="InterPro" id="IPR036028">
    <property type="entry name" value="SH3-like_dom_sf"/>
</dbReference>
<keyword evidence="3" id="KW-0732">Signal</keyword>